<dbReference type="EMBL" id="JAHUTJ010062253">
    <property type="protein sequence ID" value="MED6288913.1"/>
    <property type="molecule type" value="Genomic_DNA"/>
</dbReference>
<accession>A0ABU7ERI7</accession>
<evidence type="ECO:0000256" key="1">
    <source>
        <dbReference type="SAM" id="MobiDB-lite"/>
    </source>
</evidence>
<evidence type="ECO:0000313" key="3">
    <source>
        <dbReference type="Proteomes" id="UP001352852"/>
    </source>
</evidence>
<feature type="compositionally biased region" description="Polar residues" evidence="1">
    <location>
        <begin position="24"/>
        <end position="36"/>
    </location>
</feature>
<feature type="region of interest" description="Disordered" evidence="1">
    <location>
        <begin position="1"/>
        <end position="40"/>
    </location>
</feature>
<sequence>MGELVPLSSSLQARGGVHPGQVAGPSQGNTETYRTNNHAHTHCTKGQFRETNLPNSHVFGLWEGARVPGARREHAKSMQKDPWPGVEPRTFLLQGNSATNSFPV</sequence>
<organism evidence="2 3">
    <name type="scientific">Characodon lateralis</name>
    <dbReference type="NCBI Taxonomy" id="208331"/>
    <lineage>
        <taxon>Eukaryota</taxon>
        <taxon>Metazoa</taxon>
        <taxon>Chordata</taxon>
        <taxon>Craniata</taxon>
        <taxon>Vertebrata</taxon>
        <taxon>Euteleostomi</taxon>
        <taxon>Actinopterygii</taxon>
        <taxon>Neopterygii</taxon>
        <taxon>Teleostei</taxon>
        <taxon>Neoteleostei</taxon>
        <taxon>Acanthomorphata</taxon>
        <taxon>Ovalentaria</taxon>
        <taxon>Atherinomorphae</taxon>
        <taxon>Cyprinodontiformes</taxon>
        <taxon>Goodeidae</taxon>
        <taxon>Characodon</taxon>
    </lineage>
</organism>
<name>A0ABU7ERI7_9TELE</name>
<protein>
    <submittedName>
        <fullName evidence="2">Uncharacterized protein</fullName>
    </submittedName>
</protein>
<gene>
    <name evidence="2" type="ORF">CHARACLAT_031064</name>
</gene>
<reference evidence="2 3" key="1">
    <citation type="submission" date="2021-06" db="EMBL/GenBank/DDBJ databases">
        <authorList>
            <person name="Palmer J.M."/>
        </authorList>
    </citation>
    <scope>NUCLEOTIDE SEQUENCE [LARGE SCALE GENOMIC DNA]</scope>
    <source>
        <strain evidence="2 3">CL_MEX2019</strain>
        <tissue evidence="2">Muscle</tissue>
    </source>
</reference>
<dbReference type="Proteomes" id="UP001352852">
    <property type="component" value="Unassembled WGS sequence"/>
</dbReference>
<comment type="caution">
    <text evidence="2">The sequence shown here is derived from an EMBL/GenBank/DDBJ whole genome shotgun (WGS) entry which is preliminary data.</text>
</comment>
<proteinExistence type="predicted"/>
<keyword evidence="3" id="KW-1185">Reference proteome</keyword>
<evidence type="ECO:0000313" key="2">
    <source>
        <dbReference type="EMBL" id="MED6288913.1"/>
    </source>
</evidence>